<evidence type="ECO:0000256" key="1">
    <source>
        <dbReference type="ARBA" id="ARBA00022741"/>
    </source>
</evidence>
<protein>
    <submittedName>
        <fullName evidence="8">UvrD-helicase domain-containing protein</fullName>
    </submittedName>
</protein>
<dbReference type="Pfam" id="PF13538">
    <property type="entry name" value="UvrD_C_2"/>
    <property type="match status" value="1"/>
</dbReference>
<evidence type="ECO:0000256" key="2">
    <source>
        <dbReference type="ARBA" id="ARBA00022801"/>
    </source>
</evidence>
<feature type="coiled-coil region" evidence="6">
    <location>
        <begin position="214"/>
        <end position="241"/>
    </location>
</feature>
<name>A0ABS2F1Y1_9ACTN</name>
<dbReference type="InterPro" id="IPR027417">
    <property type="entry name" value="P-loop_NTPase"/>
</dbReference>
<keyword evidence="4 5" id="KW-0067">ATP-binding</keyword>
<feature type="domain" description="UvrD-like helicase ATP-binding" evidence="7">
    <location>
        <begin position="227"/>
        <end position="564"/>
    </location>
</feature>
<keyword evidence="1 5" id="KW-0547">Nucleotide-binding</keyword>
<dbReference type="PROSITE" id="PS51198">
    <property type="entry name" value="UVRD_HELICASE_ATP_BIND"/>
    <property type="match status" value="1"/>
</dbReference>
<evidence type="ECO:0000256" key="4">
    <source>
        <dbReference type="ARBA" id="ARBA00022840"/>
    </source>
</evidence>
<evidence type="ECO:0000259" key="7">
    <source>
        <dbReference type="PROSITE" id="PS51198"/>
    </source>
</evidence>
<dbReference type="SUPFAM" id="SSF52540">
    <property type="entry name" value="P-loop containing nucleoside triphosphate hydrolases"/>
    <property type="match status" value="1"/>
</dbReference>
<comment type="caution">
    <text evidence="8">The sequence shown here is derived from an EMBL/GenBank/DDBJ whole genome shotgun (WGS) entry which is preliminary data.</text>
</comment>
<keyword evidence="9" id="KW-1185">Reference proteome</keyword>
<dbReference type="PANTHER" id="PTHR11070:SF17">
    <property type="entry name" value="DNA HELICASE IV"/>
    <property type="match status" value="1"/>
</dbReference>
<dbReference type="PANTHER" id="PTHR11070">
    <property type="entry name" value="UVRD / RECB / PCRA DNA HELICASE FAMILY MEMBER"/>
    <property type="match status" value="1"/>
</dbReference>
<dbReference type="Gene3D" id="3.40.50.300">
    <property type="entry name" value="P-loop containing nucleotide triphosphate hydrolases"/>
    <property type="match status" value="3"/>
</dbReference>
<evidence type="ECO:0000313" key="9">
    <source>
        <dbReference type="Proteomes" id="UP000712527"/>
    </source>
</evidence>
<dbReference type="EMBL" id="JACSNQ010000004">
    <property type="protein sequence ID" value="MBM6774559.1"/>
    <property type="molecule type" value="Genomic_DNA"/>
</dbReference>
<evidence type="ECO:0000313" key="8">
    <source>
        <dbReference type="EMBL" id="MBM6774559.1"/>
    </source>
</evidence>
<dbReference type="InterPro" id="IPR027785">
    <property type="entry name" value="UvrD-like_helicase_C"/>
</dbReference>
<dbReference type="Proteomes" id="UP000712527">
    <property type="component" value="Unassembled WGS sequence"/>
</dbReference>
<keyword evidence="6" id="KW-0175">Coiled coil</keyword>
<dbReference type="InterPro" id="IPR000212">
    <property type="entry name" value="DNA_helicase_UvrD/REP"/>
</dbReference>
<organism evidence="8 9">
    <name type="scientific">Olsenella profusa</name>
    <dbReference type="NCBI Taxonomy" id="138595"/>
    <lineage>
        <taxon>Bacteria</taxon>
        <taxon>Bacillati</taxon>
        <taxon>Actinomycetota</taxon>
        <taxon>Coriobacteriia</taxon>
        <taxon>Coriobacteriales</taxon>
        <taxon>Atopobiaceae</taxon>
        <taxon>Olsenella</taxon>
    </lineage>
</organism>
<evidence type="ECO:0000256" key="5">
    <source>
        <dbReference type="PROSITE-ProRule" id="PRU00560"/>
    </source>
</evidence>
<feature type="binding site" evidence="5">
    <location>
        <begin position="248"/>
        <end position="255"/>
    </location>
    <ligand>
        <name>ATP</name>
        <dbReference type="ChEBI" id="CHEBI:30616"/>
    </ligand>
</feature>
<accession>A0ABS2F1Y1</accession>
<reference evidence="8 9" key="1">
    <citation type="journal article" date="2021" name="Sci. Rep.">
        <title>The distribution of antibiotic resistance genes in chicken gut microbiota commensals.</title>
        <authorList>
            <person name="Juricova H."/>
            <person name="Matiasovicova J."/>
            <person name="Kubasova T."/>
            <person name="Cejkova D."/>
            <person name="Rychlik I."/>
        </authorList>
    </citation>
    <scope>NUCLEOTIDE SEQUENCE [LARGE SCALE GENOMIC DNA]</scope>
    <source>
        <strain evidence="8 9">An794</strain>
    </source>
</reference>
<evidence type="ECO:0000256" key="3">
    <source>
        <dbReference type="ARBA" id="ARBA00022806"/>
    </source>
</evidence>
<keyword evidence="3 5" id="KW-0347">Helicase</keyword>
<evidence type="ECO:0000256" key="6">
    <source>
        <dbReference type="SAM" id="Coils"/>
    </source>
</evidence>
<gene>
    <name evidence="8" type="ORF">H9X80_03230</name>
</gene>
<dbReference type="InterPro" id="IPR014016">
    <property type="entry name" value="UvrD-like_ATP-bd"/>
</dbReference>
<sequence>MADDTLNASNDTQREDPVFQAEQAHLSELYAKLREIRDDLTSTLDAMHVTSVKDLIEMSEEVNVDVLDVDDPNYDDLAEAAASIEALNSIIDAYNQHHDANVDKLRRVMMLLLQPYFAKVTLEMRPGRPPRDVYIGTAGMTDEHSRPLVVDWRSPVAETYYNQEMGPTSYEAAGKRRTVNLLLRRQFDIVGDRLNSYFDTTVAIQDSLLLGALKKHHSEKLKAITATIQREQNEVVRHEDVPVLLVNGIAGSGKTSVLLQRIAYLLYRERKTLRPDQVWLFTPNSVFESYIDTVLPSMGEANPQTFTWRAFVSEQGAGERDLGLSTSPETLRRMERAAHGLVIEPDDLREIRFDGEVLLKQGQVKGAVEKYADFEVGPRFTALVKEELHDRLNRRLAQMAKSEELQEELLEMDVEQQVEVFGETISPDDDNETLEYARRYVEARYAGAHDEIERLAWLRLDRIGMRLLGQGALSATEWLWLRLLFTGVGSRDARYVMVDEVQDYTEAQLMVLARFFSRAHFLLLGDEHQAIYEGTASFAQIADIFRTTHGSVDECRLLTSYRSSPEITALFTGLLDPDEQLRLTSVQRAGVEPVIRSFDDRDDYLTALRAAVADPGEGLTAVVAESDARVNWLSKQLGDAAPVVRGDKNLPASGVILLPLRTAKGLEFDHVIVPDAQAEVYPDTPLARRRLYTALSRAMHRVTVLAQGELTPLLAER</sequence>
<keyword evidence="2 5" id="KW-0378">Hydrolase</keyword>
<dbReference type="RefSeq" id="WP_204792919.1">
    <property type="nucleotide sequence ID" value="NZ_JACSNQ010000004.1"/>
</dbReference>
<dbReference type="Pfam" id="PF00580">
    <property type="entry name" value="UvrD-helicase"/>
    <property type="match status" value="2"/>
</dbReference>
<proteinExistence type="predicted"/>